<sequence>MSGPIIWKIEQEWSLCLSRLPYIVEIVVAEFQIHMRFSSQFQRHDRTTRVWYLLLSRLVRIQIGNENVDKLAKAALNKASYSKKLICWSDLKPKVNAYIHTVWQKNWDTEGANKLHEVLPDLGEDLSEVKEQAENGRRIAQKRGTLASESARDLQGPLCRMFKPVVGALARRRAQLLGVTNIVGWQRFTLFAFIE</sequence>
<keyword evidence="2" id="KW-1185">Reference proteome</keyword>
<name>A0AAV4DKR1_9GAST</name>
<accession>A0AAV4DKR1</accession>
<dbReference type="EMBL" id="BLXT01007982">
    <property type="protein sequence ID" value="GFO44632.1"/>
    <property type="molecule type" value="Genomic_DNA"/>
</dbReference>
<protein>
    <submittedName>
        <fullName evidence="1">Ribonuclease hi</fullName>
    </submittedName>
</protein>
<evidence type="ECO:0000313" key="1">
    <source>
        <dbReference type="EMBL" id="GFO44632.1"/>
    </source>
</evidence>
<gene>
    <name evidence="1" type="ORF">PoB_007113700</name>
</gene>
<evidence type="ECO:0000313" key="2">
    <source>
        <dbReference type="Proteomes" id="UP000735302"/>
    </source>
</evidence>
<dbReference type="Proteomes" id="UP000735302">
    <property type="component" value="Unassembled WGS sequence"/>
</dbReference>
<reference evidence="1 2" key="1">
    <citation type="journal article" date="2021" name="Elife">
        <title>Chloroplast acquisition without the gene transfer in kleptoplastic sea slugs, Plakobranchus ocellatus.</title>
        <authorList>
            <person name="Maeda T."/>
            <person name="Takahashi S."/>
            <person name="Yoshida T."/>
            <person name="Shimamura S."/>
            <person name="Takaki Y."/>
            <person name="Nagai Y."/>
            <person name="Toyoda A."/>
            <person name="Suzuki Y."/>
            <person name="Arimoto A."/>
            <person name="Ishii H."/>
            <person name="Satoh N."/>
            <person name="Nishiyama T."/>
            <person name="Hasebe M."/>
            <person name="Maruyama T."/>
            <person name="Minagawa J."/>
            <person name="Obokata J."/>
            <person name="Shigenobu S."/>
        </authorList>
    </citation>
    <scope>NUCLEOTIDE SEQUENCE [LARGE SCALE GENOMIC DNA]</scope>
</reference>
<dbReference type="AlphaFoldDB" id="A0AAV4DKR1"/>
<organism evidence="1 2">
    <name type="scientific">Plakobranchus ocellatus</name>
    <dbReference type="NCBI Taxonomy" id="259542"/>
    <lineage>
        <taxon>Eukaryota</taxon>
        <taxon>Metazoa</taxon>
        <taxon>Spiralia</taxon>
        <taxon>Lophotrochozoa</taxon>
        <taxon>Mollusca</taxon>
        <taxon>Gastropoda</taxon>
        <taxon>Heterobranchia</taxon>
        <taxon>Euthyneura</taxon>
        <taxon>Panpulmonata</taxon>
        <taxon>Sacoglossa</taxon>
        <taxon>Placobranchoidea</taxon>
        <taxon>Plakobranchidae</taxon>
        <taxon>Plakobranchus</taxon>
    </lineage>
</organism>
<comment type="caution">
    <text evidence="1">The sequence shown here is derived from an EMBL/GenBank/DDBJ whole genome shotgun (WGS) entry which is preliminary data.</text>
</comment>
<proteinExistence type="predicted"/>